<evidence type="ECO:0000313" key="14">
    <source>
        <dbReference type="EMBL" id="AYC64055.1"/>
    </source>
</evidence>
<accession>A0A386AXG9</accession>
<dbReference type="CDD" id="cd06503">
    <property type="entry name" value="ATP-synt_Fo_b"/>
    <property type="match status" value="1"/>
</dbReference>
<feature type="coiled-coil region" evidence="13">
    <location>
        <begin position="55"/>
        <end position="107"/>
    </location>
</feature>
<dbReference type="EMBL" id="MH591088">
    <property type="protein sequence ID" value="AYC64055.1"/>
    <property type="molecule type" value="Genomic_DNA"/>
</dbReference>
<evidence type="ECO:0000256" key="6">
    <source>
        <dbReference type="ARBA" id="ARBA00022989"/>
    </source>
</evidence>
<comment type="function">
    <text evidence="10 11">F(1)F(0) ATP synthase produces ATP from ADP in the presence of a proton or sodium gradient. F-type ATPases consist of two structural domains, F(1) containing the extramembraneous catalytic core and F(0) containing the membrane proton channel, linked together by a central stalk and a peripheral stalk. During catalysis, ATP synthesis in the catalytic domain of F(1) is coupled via a rotary mechanism of the central stalk subunits to proton translocation.</text>
</comment>
<protein>
    <recommendedName>
        <fullName evidence="11">ATP synthase subunit b, chloroplastic</fullName>
    </recommendedName>
    <alternativeName>
        <fullName evidence="11">ATP synthase F(0) sector subunit b</fullName>
    </alternativeName>
    <alternativeName>
        <fullName evidence="11">ATPase subunit I</fullName>
    </alternativeName>
</protein>
<comment type="similarity">
    <text evidence="11 12">Belongs to the ATPase B chain family.</text>
</comment>
<comment type="subunit">
    <text evidence="11">F-type ATPases have 2 components, F(1) - the catalytic core - and F(0) - the membrane proton channel. F(1) has five subunits: alpha(3), beta(3), gamma(1), delta(1), epsilon(1). F(0) has four main subunits: a(1), b(1), b'(1) and c(10-14). The alpha and beta chains form an alternating ring which encloses part of the gamma chain. F(1) is attached to F(0) by a central stalk formed by the gamma and epsilon chains, while a peripheral stalk is formed by the delta, b and b' chains.</text>
</comment>
<keyword evidence="14" id="KW-0150">Chloroplast</keyword>
<evidence type="ECO:0000256" key="7">
    <source>
        <dbReference type="ARBA" id="ARBA00023065"/>
    </source>
</evidence>
<proteinExistence type="inferred from homology"/>
<comment type="miscellaneous">
    <text evidence="11">In plastids the F-type ATPase is also known as CF(1)CF(0).</text>
</comment>
<evidence type="ECO:0000256" key="2">
    <source>
        <dbReference type="ARBA" id="ARBA00022448"/>
    </source>
</evidence>
<evidence type="ECO:0000256" key="9">
    <source>
        <dbReference type="ARBA" id="ARBA00023310"/>
    </source>
</evidence>
<keyword evidence="11" id="KW-0793">Thylakoid</keyword>
<feature type="transmembrane region" description="Helical" evidence="11">
    <location>
        <begin position="20"/>
        <end position="40"/>
    </location>
</feature>
<dbReference type="PANTHER" id="PTHR34264:SF3">
    <property type="entry name" value="ATP SYNTHASE SUBUNIT B, CHLOROPLASTIC"/>
    <property type="match status" value="1"/>
</dbReference>
<dbReference type="Pfam" id="PF00430">
    <property type="entry name" value="ATP-synt_B"/>
    <property type="match status" value="1"/>
</dbReference>
<dbReference type="GO" id="GO:0009535">
    <property type="term" value="C:chloroplast thylakoid membrane"/>
    <property type="evidence" value="ECO:0007669"/>
    <property type="project" value="UniProtKB-SubCell"/>
</dbReference>
<evidence type="ECO:0000256" key="5">
    <source>
        <dbReference type="ARBA" id="ARBA00022781"/>
    </source>
</evidence>
<keyword evidence="5 11" id="KW-0375">Hydrogen ion transport</keyword>
<gene>
    <name evidence="11 14" type="primary">atpF</name>
</gene>
<comment type="function">
    <text evidence="11">Component of the F(0) channel, it forms part of the peripheral stalk, linking F(1) to F(0).</text>
</comment>
<dbReference type="InterPro" id="IPR002146">
    <property type="entry name" value="ATP_synth_b/b'su_bac/chlpt"/>
</dbReference>
<reference evidence="14" key="2">
    <citation type="journal article" date="2019" name="Mol. Phylogenet. Evol.">
        <title>Reassessment of the classification of bryopsidales (chlorophyta) based on chloroplast phylogenomic analyses.</title>
        <authorList>
            <person name="Cremen M.C."/>
            <person name="Leliaert F."/>
            <person name="West J."/>
            <person name="Lam D.W."/>
            <person name="Shimada S."/>
            <person name="Lopez-Bautista J.M."/>
            <person name="Verbruggen H."/>
        </authorList>
    </citation>
    <scope>NUCLEOTIDE SEQUENCE</scope>
</reference>
<evidence type="ECO:0000256" key="1">
    <source>
        <dbReference type="ARBA" id="ARBA00004167"/>
    </source>
</evidence>
<evidence type="ECO:0000256" key="8">
    <source>
        <dbReference type="ARBA" id="ARBA00023136"/>
    </source>
</evidence>
<keyword evidence="13" id="KW-0175">Coiled coil</keyword>
<evidence type="ECO:0000256" key="3">
    <source>
        <dbReference type="ARBA" id="ARBA00022547"/>
    </source>
</evidence>
<keyword evidence="4 11" id="KW-0812">Transmembrane</keyword>
<keyword evidence="7 11" id="KW-0406">Ion transport</keyword>
<keyword evidence="9 11" id="KW-0066">ATP synthesis</keyword>
<comment type="subcellular location">
    <subcellularLocation>
        <location evidence="1">Membrane</location>
        <topology evidence="1">Single-pass membrane protein</topology>
    </subcellularLocation>
    <subcellularLocation>
        <location evidence="11">Plastid</location>
        <location evidence="11">Chloroplast thylakoid membrane</location>
        <topology evidence="11">Single-pass membrane protein</topology>
    </subcellularLocation>
</comment>
<sequence>MLFSQKLYWGIQTNIFETNIINLAKYSFIAIVIFFVGDALKSLLSKRQESIFSNLQQANQRAIEMKQKLLEAQTKFENASKEVQQIKKQAENENSIKKQENKNQIATNLQRLKESTVSTIYNQQQKIKLETSQKIIDFAINKVLSRAPNFTQNVQKSVNKLSITSLKAQKVQSLY</sequence>
<geneLocation type="chloroplast" evidence="14"/>
<dbReference type="HAMAP" id="MF_01398">
    <property type="entry name" value="ATP_synth_b_bprime"/>
    <property type="match status" value="1"/>
</dbReference>
<evidence type="ECO:0000256" key="4">
    <source>
        <dbReference type="ARBA" id="ARBA00022692"/>
    </source>
</evidence>
<organism evidence="14">
    <name type="scientific">Halimeda micronesica</name>
    <dbReference type="NCBI Taxonomy" id="170426"/>
    <lineage>
        <taxon>Eukaryota</taxon>
        <taxon>Viridiplantae</taxon>
        <taxon>Chlorophyta</taxon>
        <taxon>core chlorophytes</taxon>
        <taxon>Ulvophyceae</taxon>
        <taxon>TCBD clade</taxon>
        <taxon>Bryopsidales</taxon>
        <taxon>Halimedineae</taxon>
        <taxon>Halimedaceae</taxon>
        <taxon>Halimedeae</taxon>
        <taxon>Halimeda</taxon>
    </lineage>
</organism>
<dbReference type="PANTHER" id="PTHR34264">
    <property type="entry name" value="ATP SYNTHASE SUBUNIT B, CHLOROPLASTIC"/>
    <property type="match status" value="1"/>
</dbReference>
<keyword evidence="14" id="KW-0934">Plastid</keyword>
<evidence type="ECO:0000256" key="12">
    <source>
        <dbReference type="RuleBase" id="RU003848"/>
    </source>
</evidence>
<reference evidence="14" key="1">
    <citation type="submission" date="2018-07" db="EMBL/GenBank/DDBJ databases">
        <authorList>
            <person name="Quirk P.G."/>
            <person name="Krulwich T.A."/>
        </authorList>
    </citation>
    <scope>NUCLEOTIDE SEQUENCE</scope>
</reference>
<evidence type="ECO:0000256" key="13">
    <source>
        <dbReference type="SAM" id="Coils"/>
    </source>
</evidence>
<keyword evidence="6 11" id="KW-1133">Transmembrane helix</keyword>
<keyword evidence="8 11" id="KW-0472">Membrane</keyword>
<dbReference type="GO" id="GO:0046933">
    <property type="term" value="F:proton-transporting ATP synthase activity, rotational mechanism"/>
    <property type="evidence" value="ECO:0007669"/>
    <property type="project" value="UniProtKB-UniRule"/>
</dbReference>
<keyword evidence="3 11" id="KW-0138">CF(0)</keyword>
<dbReference type="AlphaFoldDB" id="A0A386AXG9"/>
<evidence type="ECO:0000256" key="10">
    <source>
        <dbReference type="ARBA" id="ARBA00025198"/>
    </source>
</evidence>
<dbReference type="GO" id="GO:0045259">
    <property type="term" value="C:proton-transporting ATP synthase complex"/>
    <property type="evidence" value="ECO:0007669"/>
    <property type="project" value="UniProtKB-KW"/>
</dbReference>
<keyword evidence="2 11" id="KW-0813">Transport</keyword>
<evidence type="ECO:0000256" key="11">
    <source>
        <dbReference type="HAMAP-Rule" id="MF_01398"/>
    </source>
</evidence>
<name>A0A386AXG9_9CHLO</name>